<dbReference type="Proteomes" id="UP000650081">
    <property type="component" value="Unassembled WGS sequence"/>
</dbReference>
<protein>
    <submittedName>
        <fullName evidence="1">Uncharacterized protein</fullName>
    </submittedName>
</protein>
<organism evidence="1 2">
    <name type="scientific">Neolewinella lacunae</name>
    <dbReference type="NCBI Taxonomy" id="1517758"/>
    <lineage>
        <taxon>Bacteria</taxon>
        <taxon>Pseudomonadati</taxon>
        <taxon>Bacteroidota</taxon>
        <taxon>Saprospiria</taxon>
        <taxon>Saprospirales</taxon>
        <taxon>Lewinellaceae</taxon>
        <taxon>Neolewinella</taxon>
    </lineage>
</organism>
<accession>A0A923T7E6</accession>
<dbReference type="AlphaFoldDB" id="A0A923T7E6"/>
<name>A0A923T7E6_9BACT</name>
<comment type="caution">
    <text evidence="1">The sequence shown here is derived from an EMBL/GenBank/DDBJ whole genome shotgun (WGS) entry which is preliminary data.</text>
</comment>
<proteinExistence type="predicted"/>
<keyword evidence="2" id="KW-1185">Reference proteome</keyword>
<gene>
    <name evidence="1" type="ORF">H9S92_09610</name>
</gene>
<sequence length="495" mass="57017">MIRLLEGNSTVAAEDSKIRKLYDLILEEQKTEEEIVQVLYGKGRLPTLGKYKTLKTRLRHILVQCFLMEQPKEPSYLTYDQAYHFGYQQLAAGRMLAGKGAHNAARKVLLLTLQYVKDYEIIHLNHGLTEMLAGLHLGTAYSEDLFQRYLQLAAYYSEAAYDLDLLNNRYRQVRNSIYSQRSSPMDIGIMAAKFVAECAHLPAKYPNISLLQGIFAILEITSFMQQGLYEKAIEASLRGTAALERCKGASHSTLSMLALSRVECTIKLGDYQRGLEQIELARKTISKNSINELKLTEYAIQLGLRTGNYDLAYLELAQLNRPKLKSLILERHIEYWQILEAYVNVLFLAGKITPQEDWPELPKFKMRKFVNNVPAYSKNKKGMNTQVLITHILFLLVQKEYDEVTERIEALANYCKRYLREDENLRNNCFFKLLSIASQSSFFRQLADQKGRKTLERMQNAKEYASNKDAEIVPYEHLWEIILNQLTGPGVHQQN</sequence>
<evidence type="ECO:0000313" key="2">
    <source>
        <dbReference type="Proteomes" id="UP000650081"/>
    </source>
</evidence>
<dbReference type="RefSeq" id="WP_187466495.1">
    <property type="nucleotide sequence ID" value="NZ_JACSIT010000098.1"/>
</dbReference>
<dbReference type="EMBL" id="JACSIT010000098">
    <property type="protein sequence ID" value="MBC6994420.1"/>
    <property type="molecule type" value="Genomic_DNA"/>
</dbReference>
<evidence type="ECO:0000313" key="1">
    <source>
        <dbReference type="EMBL" id="MBC6994420.1"/>
    </source>
</evidence>
<reference evidence="1" key="1">
    <citation type="submission" date="2020-08" db="EMBL/GenBank/DDBJ databases">
        <title>Lewinella bacteria from marine environments.</title>
        <authorList>
            <person name="Zhong Y."/>
        </authorList>
    </citation>
    <scope>NUCLEOTIDE SEQUENCE</scope>
    <source>
        <strain evidence="1">KCTC 42187</strain>
    </source>
</reference>